<dbReference type="AlphaFoldDB" id="A0AAF0KCM1"/>
<reference evidence="1" key="1">
    <citation type="submission" date="2023-05" db="EMBL/GenBank/DDBJ databases">
        <title>Complete genome sequence of Agrobacterium larrymoorei CFBP5477.</title>
        <authorList>
            <person name="Yen H.-C."/>
            <person name="Chou L."/>
            <person name="Lin Y.-C."/>
            <person name="Lai E.-M."/>
            <person name="Kuo C.-H."/>
        </authorList>
    </citation>
    <scope>NUCLEOTIDE SEQUENCE</scope>
    <source>
        <strain evidence="1">CFBP5477</strain>
    </source>
</reference>
<protein>
    <submittedName>
        <fullName evidence="1">Uncharacterized protein</fullName>
    </submittedName>
</protein>
<accession>A0AAF0KCM1</accession>
<sequence>MQADVMTTIPNPPPAFQKGYALCSPENILQPKTFAKSEKKAIAKGFKKPGRKKAWAEATEQGWSVKLVYMRLFVPVFHSTSSSSVEIEEDED</sequence>
<evidence type="ECO:0000313" key="1">
    <source>
        <dbReference type="EMBL" id="WHA39776.1"/>
    </source>
</evidence>
<dbReference type="RefSeq" id="WP_234882897.1">
    <property type="nucleotide sequence ID" value="NZ_CP124733.1"/>
</dbReference>
<dbReference type="EMBL" id="CP124733">
    <property type="protein sequence ID" value="WHA39776.1"/>
    <property type="molecule type" value="Genomic_DNA"/>
</dbReference>
<evidence type="ECO:0000313" key="2">
    <source>
        <dbReference type="Proteomes" id="UP000298664"/>
    </source>
</evidence>
<gene>
    <name evidence="1" type="ORF">CFBP5477_007890</name>
</gene>
<dbReference type="Proteomes" id="UP000298664">
    <property type="component" value="Chromosome Circular"/>
</dbReference>
<proteinExistence type="predicted"/>
<organism evidence="1 2">
    <name type="scientific">Agrobacterium larrymoorei</name>
    <dbReference type="NCBI Taxonomy" id="160699"/>
    <lineage>
        <taxon>Bacteria</taxon>
        <taxon>Pseudomonadati</taxon>
        <taxon>Pseudomonadota</taxon>
        <taxon>Alphaproteobacteria</taxon>
        <taxon>Hyphomicrobiales</taxon>
        <taxon>Rhizobiaceae</taxon>
        <taxon>Rhizobium/Agrobacterium group</taxon>
        <taxon>Agrobacterium</taxon>
    </lineage>
</organism>
<name>A0AAF0KCM1_9HYPH</name>